<dbReference type="InterPro" id="IPR051783">
    <property type="entry name" value="NAD(P)-dependent_oxidoreduct"/>
</dbReference>
<feature type="domain" description="NAD-dependent epimerase/dehydratase" evidence="1">
    <location>
        <begin position="16"/>
        <end position="177"/>
    </location>
</feature>
<dbReference type="AlphaFoldDB" id="A0A2G1UJJ6"/>
<dbReference type="InterPro" id="IPR036291">
    <property type="entry name" value="NAD(P)-bd_dom_sf"/>
</dbReference>
<evidence type="ECO:0000313" key="2">
    <source>
        <dbReference type="EMBL" id="PHQ14671.1"/>
    </source>
</evidence>
<dbReference type="PANTHER" id="PTHR48079:SF6">
    <property type="entry name" value="NAD(P)-BINDING DOMAIN-CONTAINING PROTEIN-RELATED"/>
    <property type="match status" value="1"/>
</dbReference>
<name>A0A2G1UJJ6_9GAMM</name>
<comment type="caution">
    <text evidence="2">The sequence shown here is derived from an EMBL/GenBank/DDBJ whole genome shotgun (WGS) entry which is preliminary data.</text>
</comment>
<organism evidence="2 3">
    <name type="scientific">Marinobacter profundi</name>
    <dbReference type="NCBI Taxonomy" id="2666256"/>
    <lineage>
        <taxon>Bacteria</taxon>
        <taxon>Pseudomonadati</taxon>
        <taxon>Pseudomonadota</taxon>
        <taxon>Gammaproteobacteria</taxon>
        <taxon>Pseudomonadales</taxon>
        <taxon>Marinobacteraceae</taxon>
        <taxon>Marinobacter</taxon>
    </lineage>
</organism>
<dbReference type="Pfam" id="PF01370">
    <property type="entry name" value="Epimerase"/>
    <property type="match status" value="1"/>
</dbReference>
<sequence>MAITANPQPPENRPRILVAGCGALGGAIASALLPAADVFGLRRNPDRVPPGVHGIGADLRQPDQLRDTLPADLDIIIYCLTPSSYDVQGYRDAYVAGLQNLLAALHGKPTTRLLFISSTSVYHQDDDSWVDELSPTRPVKFSGQQILAGEQLALNSGIPATIVRFSGIYGPTRRRFLDAVRRGEMNPASPGPYSNRIHEADAVAAVAHLTERALDGRPLDNCYVVSDCEPVRLDEVVEWVRQQVPCSAPAAGARTAGRAGSKQCRNRRLLDTGFRFRYPDYRAGYGEMIRRQSGPA</sequence>
<evidence type="ECO:0000259" key="1">
    <source>
        <dbReference type="Pfam" id="PF01370"/>
    </source>
</evidence>
<dbReference type="Proteomes" id="UP000231409">
    <property type="component" value="Unassembled WGS sequence"/>
</dbReference>
<dbReference type="GO" id="GO:0005737">
    <property type="term" value="C:cytoplasm"/>
    <property type="evidence" value="ECO:0007669"/>
    <property type="project" value="TreeGrafter"/>
</dbReference>
<protein>
    <submittedName>
        <fullName evidence="2">NAD-dependent epimerase</fullName>
    </submittedName>
</protein>
<dbReference type="SUPFAM" id="SSF51735">
    <property type="entry name" value="NAD(P)-binding Rossmann-fold domains"/>
    <property type="match status" value="1"/>
</dbReference>
<reference evidence="2 3" key="1">
    <citation type="submission" date="2017-09" db="EMBL/GenBank/DDBJ databases">
        <title>The draft genome sequences of Marinobacter sp. PWS21.</title>
        <authorList>
            <person name="Cao J."/>
        </authorList>
    </citation>
    <scope>NUCLEOTIDE SEQUENCE [LARGE SCALE GENOMIC DNA]</scope>
    <source>
        <strain evidence="2 3">PWS21</strain>
    </source>
</reference>
<gene>
    <name evidence="2" type="ORF">CLH61_12985</name>
</gene>
<dbReference type="GO" id="GO:0004029">
    <property type="term" value="F:aldehyde dehydrogenase (NAD+) activity"/>
    <property type="evidence" value="ECO:0007669"/>
    <property type="project" value="TreeGrafter"/>
</dbReference>
<dbReference type="InterPro" id="IPR001509">
    <property type="entry name" value="Epimerase_deHydtase"/>
</dbReference>
<dbReference type="PANTHER" id="PTHR48079">
    <property type="entry name" value="PROTEIN YEEZ"/>
    <property type="match status" value="1"/>
</dbReference>
<evidence type="ECO:0000313" key="3">
    <source>
        <dbReference type="Proteomes" id="UP000231409"/>
    </source>
</evidence>
<accession>A0A2G1UJJ6</accession>
<proteinExistence type="predicted"/>
<dbReference type="EMBL" id="NTFH01000009">
    <property type="protein sequence ID" value="PHQ14671.1"/>
    <property type="molecule type" value="Genomic_DNA"/>
</dbReference>
<keyword evidence="3" id="KW-1185">Reference proteome</keyword>
<dbReference type="RefSeq" id="WP_099615175.1">
    <property type="nucleotide sequence ID" value="NZ_KZ319372.1"/>
</dbReference>
<dbReference type="Gene3D" id="3.40.50.720">
    <property type="entry name" value="NAD(P)-binding Rossmann-like Domain"/>
    <property type="match status" value="1"/>
</dbReference>